<comment type="caution">
    <text evidence="8">The sequence shown here is derived from an EMBL/GenBank/DDBJ whole genome shotgun (WGS) entry which is preliminary data.</text>
</comment>
<keyword evidence="8" id="KW-0966">Cell projection</keyword>
<dbReference type="GO" id="GO:0005576">
    <property type="term" value="C:extracellular region"/>
    <property type="evidence" value="ECO:0007669"/>
    <property type="project" value="UniProtKB-SubCell"/>
</dbReference>
<comment type="function">
    <text evidence="5">Required for morphogenesis and for the elongation of the flagellar filament by facilitating polymerization of the flagellin monomers at the tip of growing filament. Forms a capping structure, which prevents flagellin subunits (transported through the central channel of the flagellum) from leaking out without polymerization at the distal end.</text>
</comment>
<comment type="subcellular location">
    <subcellularLocation>
        <location evidence="5">Secreted</location>
    </subcellularLocation>
    <subcellularLocation>
        <location evidence="5">Bacterial flagellum</location>
    </subcellularLocation>
</comment>
<feature type="domain" description="Flagellar hook-associated protein 2 C-terminal" evidence="7">
    <location>
        <begin position="242"/>
        <end position="459"/>
    </location>
</feature>
<evidence type="ECO:0000256" key="1">
    <source>
        <dbReference type="ARBA" id="ARBA00009764"/>
    </source>
</evidence>
<feature type="domain" description="Flagellar hook-associated protein 2 N-terminal" evidence="6">
    <location>
        <begin position="25"/>
        <end position="122"/>
    </location>
</feature>
<keyword evidence="8" id="KW-0969">Cilium</keyword>
<accession>A0A918PEZ2</accession>
<gene>
    <name evidence="8" type="primary">fliD</name>
    <name evidence="8" type="ORF">GCM10011614_18580</name>
</gene>
<dbReference type="PANTHER" id="PTHR30288:SF0">
    <property type="entry name" value="FLAGELLAR HOOK-ASSOCIATED PROTEIN 2"/>
    <property type="match status" value="1"/>
</dbReference>
<dbReference type="EMBL" id="BMZA01000005">
    <property type="protein sequence ID" value="GGZ03863.1"/>
    <property type="molecule type" value="Genomic_DNA"/>
</dbReference>
<evidence type="ECO:0000313" key="8">
    <source>
        <dbReference type="EMBL" id="GGZ03863.1"/>
    </source>
</evidence>
<dbReference type="GO" id="GO:0071973">
    <property type="term" value="P:bacterial-type flagellum-dependent cell motility"/>
    <property type="evidence" value="ECO:0007669"/>
    <property type="project" value="TreeGrafter"/>
</dbReference>
<keyword evidence="4 5" id="KW-0975">Bacterial flagellum</keyword>
<dbReference type="InterPro" id="IPR010810">
    <property type="entry name" value="Flagellin_hook_IN_motif"/>
</dbReference>
<proteinExistence type="inferred from homology"/>
<evidence type="ECO:0000256" key="3">
    <source>
        <dbReference type="ARBA" id="ARBA00023054"/>
    </source>
</evidence>
<comment type="similarity">
    <text evidence="1 5">Belongs to the FliD family.</text>
</comment>
<dbReference type="AlphaFoldDB" id="A0A918PEZ2"/>
<organism evidence="8 9">
    <name type="scientific">Novosphingobium colocasiae</name>
    <dbReference type="NCBI Taxonomy" id="1256513"/>
    <lineage>
        <taxon>Bacteria</taxon>
        <taxon>Pseudomonadati</taxon>
        <taxon>Pseudomonadota</taxon>
        <taxon>Alphaproteobacteria</taxon>
        <taxon>Sphingomonadales</taxon>
        <taxon>Sphingomonadaceae</taxon>
        <taxon>Novosphingobium</taxon>
    </lineage>
</organism>
<evidence type="ECO:0000259" key="6">
    <source>
        <dbReference type="Pfam" id="PF02465"/>
    </source>
</evidence>
<dbReference type="GO" id="GO:0009424">
    <property type="term" value="C:bacterial-type flagellum hook"/>
    <property type="evidence" value="ECO:0007669"/>
    <property type="project" value="UniProtKB-UniRule"/>
</dbReference>
<dbReference type="InterPro" id="IPR040026">
    <property type="entry name" value="FliD"/>
</dbReference>
<dbReference type="RefSeq" id="WP_189620911.1">
    <property type="nucleotide sequence ID" value="NZ_BMZA01000005.1"/>
</dbReference>
<dbReference type="GO" id="GO:0009421">
    <property type="term" value="C:bacterial-type flagellum filament cap"/>
    <property type="evidence" value="ECO:0007669"/>
    <property type="project" value="InterPro"/>
</dbReference>
<evidence type="ECO:0000313" key="9">
    <source>
        <dbReference type="Proteomes" id="UP000648075"/>
    </source>
</evidence>
<evidence type="ECO:0000256" key="5">
    <source>
        <dbReference type="RuleBase" id="RU362066"/>
    </source>
</evidence>
<keyword evidence="3" id="KW-0175">Coiled coil</keyword>
<evidence type="ECO:0000256" key="4">
    <source>
        <dbReference type="ARBA" id="ARBA00023143"/>
    </source>
</evidence>
<reference evidence="8" key="2">
    <citation type="submission" date="2020-09" db="EMBL/GenBank/DDBJ databases">
        <authorList>
            <person name="Sun Q."/>
            <person name="Kim S."/>
        </authorList>
    </citation>
    <scope>NUCLEOTIDE SEQUENCE</scope>
    <source>
        <strain evidence="8">KCTC 32255</strain>
    </source>
</reference>
<dbReference type="GO" id="GO:0007155">
    <property type="term" value="P:cell adhesion"/>
    <property type="evidence" value="ECO:0007669"/>
    <property type="project" value="InterPro"/>
</dbReference>
<keyword evidence="8" id="KW-0282">Flagellum</keyword>
<evidence type="ECO:0000256" key="2">
    <source>
        <dbReference type="ARBA" id="ARBA00011255"/>
    </source>
</evidence>
<dbReference type="Pfam" id="PF07196">
    <property type="entry name" value="Flagellin_IN"/>
    <property type="match status" value="1"/>
</dbReference>
<reference evidence="8" key="1">
    <citation type="journal article" date="2014" name="Int. J. Syst. Evol. Microbiol.">
        <title>Complete genome sequence of Corynebacterium casei LMG S-19264T (=DSM 44701T), isolated from a smear-ripened cheese.</title>
        <authorList>
            <consortium name="US DOE Joint Genome Institute (JGI-PGF)"/>
            <person name="Walter F."/>
            <person name="Albersmeier A."/>
            <person name="Kalinowski J."/>
            <person name="Ruckert C."/>
        </authorList>
    </citation>
    <scope>NUCLEOTIDE SEQUENCE</scope>
    <source>
        <strain evidence="8">KCTC 32255</strain>
    </source>
</reference>
<keyword evidence="9" id="KW-1185">Reference proteome</keyword>
<sequence length="479" mass="47859">MVTSTSPATSPTATSSLVTALGGGSGIDMLDLANKLATAQFSVRNQRLAEKADQLGTQISSISSIKSMLLGLDTSLGTLVRSGDLARTPALANSAVAAATLTGSQTPRGTYSLEVTQLAAGQTLAGQAYAAPTSTVGAGTLTLRFGTVSGGTFAADAGHAAVAIPIAGGATLADVATAINAANAGVSAYVAQTVNGAQLVMKGAEGAANGFQVEVSEDPLAPGLSDLAWTPASTTGQLLSTARDAAFKIDGLAATAASNSVSEAIPGVKLQLAATNIGAPTTVSFADPATSIAGAMKDFTDALNEVMTEVNKATAIGGDLASDGGARALKRSLSQLAGTVIIPGATGSARTLADLGLKTERDGSFSLDGARLAATLASDPQGVADMFTNGLHGVFATVDAIYRKASAASDTGSIGGSLARYTKALTRNASDQSDLAAQQEKLRARLASQFTTSETRIGQSKATLTMLQNQIAQWNKSGN</sequence>
<name>A0A918PEZ2_9SPHN</name>
<evidence type="ECO:0000259" key="7">
    <source>
        <dbReference type="Pfam" id="PF07195"/>
    </source>
</evidence>
<dbReference type="Proteomes" id="UP000648075">
    <property type="component" value="Unassembled WGS sequence"/>
</dbReference>
<keyword evidence="5" id="KW-0964">Secreted</keyword>
<dbReference type="InterPro" id="IPR003481">
    <property type="entry name" value="FliD_N"/>
</dbReference>
<dbReference type="Pfam" id="PF07195">
    <property type="entry name" value="FliD_C"/>
    <property type="match status" value="1"/>
</dbReference>
<dbReference type="PANTHER" id="PTHR30288">
    <property type="entry name" value="FLAGELLAR CAP/ASSEMBLY PROTEIN FLID"/>
    <property type="match status" value="1"/>
</dbReference>
<comment type="subunit">
    <text evidence="2 5">Homopentamer.</text>
</comment>
<dbReference type="Pfam" id="PF02465">
    <property type="entry name" value="FliD_N"/>
    <property type="match status" value="1"/>
</dbReference>
<dbReference type="InterPro" id="IPR010809">
    <property type="entry name" value="FliD_C"/>
</dbReference>
<protein>
    <recommendedName>
        <fullName evidence="5">Flagellar hook-associated protein 2</fullName>
        <shortName evidence="5">HAP2</shortName>
    </recommendedName>
    <alternativeName>
        <fullName evidence="5">Flagellar cap protein</fullName>
    </alternativeName>
</protein>